<feature type="domain" description="Histidine kinase/HSP90-like ATPase" evidence="2">
    <location>
        <begin position="264"/>
        <end position="351"/>
    </location>
</feature>
<keyword evidence="1" id="KW-1133">Transmembrane helix</keyword>
<dbReference type="Proteomes" id="UP000707206">
    <property type="component" value="Unassembled WGS sequence"/>
</dbReference>
<dbReference type="Gene3D" id="3.30.565.10">
    <property type="entry name" value="Histidine kinase-like ATPase, C-terminal domain"/>
    <property type="match status" value="1"/>
</dbReference>
<dbReference type="AlphaFoldDB" id="A0A967EC84"/>
<keyword evidence="1" id="KW-0812">Transmembrane</keyword>
<dbReference type="PANTHER" id="PTHR34220:SF7">
    <property type="entry name" value="SENSOR HISTIDINE KINASE YPDA"/>
    <property type="match status" value="1"/>
</dbReference>
<comment type="caution">
    <text evidence="4">The sequence shown here is derived from an EMBL/GenBank/DDBJ whole genome shotgun (WGS) entry which is preliminary data.</text>
</comment>
<keyword evidence="4" id="KW-0808">Transferase</keyword>
<feature type="transmembrane region" description="Helical" evidence="1">
    <location>
        <begin position="85"/>
        <end position="104"/>
    </location>
</feature>
<dbReference type="InterPro" id="IPR003594">
    <property type="entry name" value="HATPase_dom"/>
</dbReference>
<dbReference type="InterPro" id="IPR050640">
    <property type="entry name" value="Bact_2-comp_sensor_kinase"/>
</dbReference>
<dbReference type="Pfam" id="PF02518">
    <property type="entry name" value="HATPase_c"/>
    <property type="match status" value="1"/>
</dbReference>
<reference evidence="4" key="1">
    <citation type="submission" date="2019-07" db="EMBL/GenBank/DDBJ databases">
        <authorList>
            <person name="De-Chao Zhang Q."/>
        </authorList>
    </citation>
    <scope>NUCLEOTIDE SEQUENCE</scope>
    <source>
        <strain evidence="4">TP-CH-4</strain>
    </source>
</reference>
<feature type="transmembrane region" description="Helical" evidence="1">
    <location>
        <begin position="124"/>
        <end position="143"/>
    </location>
</feature>
<keyword evidence="1" id="KW-0472">Membrane</keyword>
<evidence type="ECO:0000256" key="1">
    <source>
        <dbReference type="SAM" id="Phobius"/>
    </source>
</evidence>
<accession>A0A967EC84</accession>
<sequence>MGHNIRKRRGKEILAVLLFYFLFSILYRIVLWYNGFGYDKEGFWGWTDVRDYWYGSGMQYLFFFLMSLVIWFFGIFLLRRKKIMYQVLAVLLLIPMGVYVVRTLRYIIVDMLALGRLRGVGEVWDLYIPTLFFLIQFGFYFAYRYFKENQRKLLVEGELRQAALKSELAAIKAQLNPHFLYNVFNTINASVPPENEQTRKMIAQLSDLFRYQLQASQKELVPLSQELEFVKKYLDLEKARFEERLHVIIDVPSELLDEKIPPMLLQPLVENSVKHGLSSLIEGGTITVRIFKEKDKLKFEISDTGIGVKDKSKLFNSGVGLTNTKLRLQKMYQTNLEFLDNNPQGLKIVFSI</sequence>
<dbReference type="RefSeq" id="WP_152572523.1">
    <property type="nucleotide sequence ID" value="NZ_VIKU02000001.1"/>
</dbReference>
<feature type="transmembrane region" description="Helical" evidence="1">
    <location>
        <begin position="53"/>
        <end position="78"/>
    </location>
</feature>
<feature type="domain" description="Signal transduction histidine kinase internal region" evidence="3">
    <location>
        <begin position="167"/>
        <end position="245"/>
    </location>
</feature>
<evidence type="ECO:0000259" key="3">
    <source>
        <dbReference type="Pfam" id="PF06580"/>
    </source>
</evidence>
<dbReference type="PANTHER" id="PTHR34220">
    <property type="entry name" value="SENSOR HISTIDINE KINASE YPDA"/>
    <property type="match status" value="1"/>
</dbReference>
<dbReference type="Pfam" id="PF06580">
    <property type="entry name" value="His_kinase"/>
    <property type="match status" value="1"/>
</dbReference>
<dbReference type="InterPro" id="IPR036890">
    <property type="entry name" value="HATPase_C_sf"/>
</dbReference>
<reference evidence="4" key="2">
    <citation type="submission" date="2020-03" db="EMBL/GenBank/DDBJ databases">
        <title>Flavobacteriaceae bacterium strain TP-CH-4, a member of the family Flavobacteriaceae isolated from a deep-sea seamount.</title>
        <authorList>
            <person name="Zhang D.-C."/>
        </authorList>
    </citation>
    <scope>NUCLEOTIDE SEQUENCE</scope>
    <source>
        <strain evidence="4">TP-CH-4</strain>
    </source>
</reference>
<dbReference type="InterPro" id="IPR010559">
    <property type="entry name" value="Sig_transdc_His_kin_internal"/>
</dbReference>
<proteinExistence type="predicted"/>
<keyword evidence="4" id="KW-0418">Kinase</keyword>
<evidence type="ECO:0000259" key="2">
    <source>
        <dbReference type="Pfam" id="PF02518"/>
    </source>
</evidence>
<feature type="transmembrane region" description="Helical" evidence="1">
    <location>
        <begin position="12"/>
        <end position="33"/>
    </location>
</feature>
<organism evidence="4 5">
    <name type="scientific">Pelagihabitans pacificus</name>
    <dbReference type="NCBI Taxonomy" id="2696054"/>
    <lineage>
        <taxon>Bacteria</taxon>
        <taxon>Pseudomonadati</taxon>
        <taxon>Bacteroidota</taxon>
        <taxon>Flavobacteriia</taxon>
        <taxon>Flavobacteriales</taxon>
        <taxon>Flavobacteriaceae</taxon>
        <taxon>Pelagihabitans</taxon>
    </lineage>
</organism>
<evidence type="ECO:0000313" key="4">
    <source>
        <dbReference type="EMBL" id="NHF58008.1"/>
    </source>
</evidence>
<dbReference type="EMBL" id="VIKU02000001">
    <property type="protein sequence ID" value="NHF58008.1"/>
    <property type="molecule type" value="Genomic_DNA"/>
</dbReference>
<gene>
    <name evidence="4" type="ORF">FK220_001560</name>
</gene>
<name>A0A967EC84_9FLAO</name>
<dbReference type="GO" id="GO:0000155">
    <property type="term" value="F:phosphorelay sensor kinase activity"/>
    <property type="evidence" value="ECO:0007669"/>
    <property type="project" value="InterPro"/>
</dbReference>
<protein>
    <submittedName>
        <fullName evidence="4">Sensor histidine kinase</fullName>
    </submittedName>
</protein>
<dbReference type="GO" id="GO:0016020">
    <property type="term" value="C:membrane"/>
    <property type="evidence" value="ECO:0007669"/>
    <property type="project" value="InterPro"/>
</dbReference>
<evidence type="ECO:0000313" key="5">
    <source>
        <dbReference type="Proteomes" id="UP000707206"/>
    </source>
</evidence>
<dbReference type="SUPFAM" id="SSF55874">
    <property type="entry name" value="ATPase domain of HSP90 chaperone/DNA topoisomerase II/histidine kinase"/>
    <property type="match status" value="1"/>
</dbReference>
<keyword evidence="5" id="KW-1185">Reference proteome</keyword>